<reference evidence="1" key="1">
    <citation type="journal article" date="2020" name="Stud. Mycol.">
        <title>101 Dothideomycetes genomes: a test case for predicting lifestyles and emergence of pathogens.</title>
        <authorList>
            <person name="Haridas S."/>
            <person name="Albert R."/>
            <person name="Binder M."/>
            <person name="Bloem J."/>
            <person name="Labutti K."/>
            <person name="Salamov A."/>
            <person name="Andreopoulos B."/>
            <person name="Baker S."/>
            <person name="Barry K."/>
            <person name="Bills G."/>
            <person name="Bluhm B."/>
            <person name="Cannon C."/>
            <person name="Castanera R."/>
            <person name="Culley D."/>
            <person name="Daum C."/>
            <person name="Ezra D."/>
            <person name="Gonzalez J."/>
            <person name="Henrissat B."/>
            <person name="Kuo A."/>
            <person name="Liang C."/>
            <person name="Lipzen A."/>
            <person name="Lutzoni F."/>
            <person name="Magnuson J."/>
            <person name="Mondo S."/>
            <person name="Nolan M."/>
            <person name="Ohm R."/>
            <person name="Pangilinan J."/>
            <person name="Park H.-J."/>
            <person name="Ramirez L."/>
            <person name="Alfaro M."/>
            <person name="Sun H."/>
            <person name="Tritt A."/>
            <person name="Yoshinaga Y."/>
            <person name="Zwiers L.-H."/>
            <person name="Turgeon B."/>
            <person name="Goodwin S."/>
            <person name="Spatafora J."/>
            <person name="Crous P."/>
            <person name="Grigoriev I."/>
        </authorList>
    </citation>
    <scope>NUCLEOTIDE SEQUENCE</scope>
    <source>
        <strain evidence="1">CBS 279.74</strain>
    </source>
</reference>
<protein>
    <submittedName>
        <fullName evidence="1">Uncharacterized protein</fullName>
    </submittedName>
</protein>
<sequence>MKLAEILSDLVSLRICDPTAALSLVTVRTKPRTAAAAAAAAHDQDADLQRAKDLVDLHYSVKEAHRRGELGRGLVEARENVRRAVGG</sequence>
<gene>
    <name evidence="1" type="ORF">K504DRAFT_383403</name>
</gene>
<name>A0A6G1K4I5_9PLEO</name>
<dbReference type="EMBL" id="MU005773">
    <property type="protein sequence ID" value="KAF2707786.1"/>
    <property type="molecule type" value="Genomic_DNA"/>
</dbReference>
<proteinExistence type="predicted"/>
<dbReference type="Proteomes" id="UP000799428">
    <property type="component" value="Unassembled WGS sequence"/>
</dbReference>
<organism evidence="1 2">
    <name type="scientific">Pleomassaria siparia CBS 279.74</name>
    <dbReference type="NCBI Taxonomy" id="1314801"/>
    <lineage>
        <taxon>Eukaryota</taxon>
        <taxon>Fungi</taxon>
        <taxon>Dikarya</taxon>
        <taxon>Ascomycota</taxon>
        <taxon>Pezizomycotina</taxon>
        <taxon>Dothideomycetes</taxon>
        <taxon>Pleosporomycetidae</taxon>
        <taxon>Pleosporales</taxon>
        <taxon>Pleomassariaceae</taxon>
        <taxon>Pleomassaria</taxon>
    </lineage>
</organism>
<evidence type="ECO:0000313" key="1">
    <source>
        <dbReference type="EMBL" id="KAF2707786.1"/>
    </source>
</evidence>
<keyword evidence="2" id="KW-1185">Reference proteome</keyword>
<dbReference type="AlphaFoldDB" id="A0A6G1K4I5"/>
<accession>A0A6G1K4I5</accession>
<evidence type="ECO:0000313" key="2">
    <source>
        <dbReference type="Proteomes" id="UP000799428"/>
    </source>
</evidence>
<dbReference type="OrthoDB" id="5394455at2759"/>